<name>A0ABW0E6G0_9BACT</name>
<gene>
    <name evidence="6" type="ORF">ACFPIB_04575</name>
</gene>
<evidence type="ECO:0000256" key="5">
    <source>
        <dbReference type="SAM" id="Phobius"/>
    </source>
</evidence>
<evidence type="ECO:0000313" key="6">
    <source>
        <dbReference type="EMBL" id="MFC5269874.1"/>
    </source>
</evidence>
<comment type="similarity">
    <text evidence="2">Belongs to the ZIP transporter (TC 2.A.5) family.</text>
</comment>
<evidence type="ECO:0000256" key="4">
    <source>
        <dbReference type="ARBA" id="ARBA00022833"/>
    </source>
</evidence>
<organism evidence="6 7">
    <name type="scientific">Adhaeribacter terreus</name>
    <dbReference type="NCBI Taxonomy" id="529703"/>
    <lineage>
        <taxon>Bacteria</taxon>
        <taxon>Pseudomonadati</taxon>
        <taxon>Bacteroidota</taxon>
        <taxon>Cytophagia</taxon>
        <taxon>Cytophagales</taxon>
        <taxon>Hymenobacteraceae</taxon>
        <taxon>Adhaeribacter</taxon>
    </lineage>
</organism>
<protein>
    <submittedName>
        <fullName evidence="6">ZIP family metal transporter</fullName>
    </submittedName>
</protein>
<feature type="transmembrane region" description="Helical" evidence="5">
    <location>
        <begin position="234"/>
        <end position="253"/>
    </location>
</feature>
<reference evidence="7" key="1">
    <citation type="journal article" date="2019" name="Int. J. Syst. Evol. Microbiol.">
        <title>The Global Catalogue of Microorganisms (GCM) 10K type strain sequencing project: providing services to taxonomists for standard genome sequencing and annotation.</title>
        <authorList>
            <consortium name="The Broad Institute Genomics Platform"/>
            <consortium name="The Broad Institute Genome Sequencing Center for Infectious Disease"/>
            <person name="Wu L."/>
            <person name="Ma J."/>
        </authorList>
    </citation>
    <scope>NUCLEOTIDE SEQUENCE [LARGE SCALE GENOMIC DNA]</scope>
    <source>
        <strain evidence="7">KACC 12602</strain>
    </source>
</reference>
<comment type="caution">
    <text evidence="6">The sequence shown here is derived from an EMBL/GenBank/DDBJ whole genome shotgun (WGS) entry which is preliminary data.</text>
</comment>
<dbReference type="PANTHER" id="PTHR11040:SF211">
    <property type="entry name" value="ZINC TRANSPORTER ZIP11"/>
    <property type="match status" value="1"/>
</dbReference>
<accession>A0ABW0E6G0</accession>
<feature type="transmembrane region" description="Helical" evidence="5">
    <location>
        <begin position="6"/>
        <end position="28"/>
    </location>
</feature>
<evidence type="ECO:0000256" key="1">
    <source>
        <dbReference type="ARBA" id="ARBA00004651"/>
    </source>
</evidence>
<evidence type="ECO:0000256" key="3">
    <source>
        <dbReference type="ARBA" id="ARBA00022475"/>
    </source>
</evidence>
<dbReference type="PANTHER" id="PTHR11040">
    <property type="entry name" value="ZINC/IRON TRANSPORTER"/>
    <property type="match status" value="1"/>
</dbReference>
<keyword evidence="7" id="KW-1185">Reference proteome</keyword>
<feature type="transmembrane region" description="Helical" evidence="5">
    <location>
        <begin position="207"/>
        <end position="228"/>
    </location>
</feature>
<keyword evidence="4" id="KW-0862">Zinc</keyword>
<evidence type="ECO:0000313" key="7">
    <source>
        <dbReference type="Proteomes" id="UP001596161"/>
    </source>
</evidence>
<dbReference type="EMBL" id="JBHSKT010000002">
    <property type="protein sequence ID" value="MFC5269874.1"/>
    <property type="molecule type" value="Genomic_DNA"/>
</dbReference>
<evidence type="ECO:0000256" key="2">
    <source>
        <dbReference type="ARBA" id="ARBA00006939"/>
    </source>
</evidence>
<dbReference type="RefSeq" id="WP_378016254.1">
    <property type="nucleotide sequence ID" value="NZ_JBHSKT010000002.1"/>
</dbReference>
<keyword evidence="5" id="KW-0472">Membrane</keyword>
<feature type="transmembrane region" description="Helical" evidence="5">
    <location>
        <begin position="173"/>
        <end position="195"/>
    </location>
</feature>
<keyword evidence="5" id="KW-1133">Transmembrane helix</keyword>
<keyword evidence="3" id="KW-1003">Cell membrane</keyword>
<keyword evidence="5" id="KW-0812">Transmembrane</keyword>
<feature type="transmembrane region" description="Helical" evidence="5">
    <location>
        <begin position="40"/>
        <end position="60"/>
    </location>
</feature>
<feature type="transmembrane region" description="Helical" evidence="5">
    <location>
        <begin position="66"/>
        <end position="87"/>
    </location>
</feature>
<dbReference type="Proteomes" id="UP001596161">
    <property type="component" value="Unassembled WGS sequence"/>
</dbReference>
<sequence>MHLSIIEVLFFAFASVLGIIIGTTIGIYKRFTHKTISKTMAFAAGLLIAAATIELAVDAAEKVNQFYFGIFSLMIGAIGFSFGNALLSNKGAKDRKRCGECVAQPSEKDIPGSGLAITLGTGMDAVPEAIVLGLTLFTHGVNTPLILAIALGNLPEAISGSVGMLAAGRAKKWVIKVWGGVTLGTILLTVLGFLFAGQLSENMVSNLQLFGAGALIAMVSETLIPEAFHGTPKYSGTIVTLGFALLLIIKILTRDS</sequence>
<feature type="transmembrane region" description="Helical" evidence="5">
    <location>
        <begin position="129"/>
        <end position="153"/>
    </location>
</feature>
<comment type="subcellular location">
    <subcellularLocation>
        <location evidence="1">Cell membrane</location>
        <topology evidence="1">Multi-pass membrane protein</topology>
    </subcellularLocation>
</comment>
<proteinExistence type="inferred from homology"/>